<dbReference type="Proteomes" id="UP000319829">
    <property type="component" value="Unassembled WGS sequence"/>
</dbReference>
<gene>
    <name evidence="1" type="ORF">E6K74_09320</name>
</gene>
<sequence>MNSLSPCPNCGSRELYRSKEVSAGGGHAPDYLPGLGSFWLAEKFYLVACKDCGLTRFFARPEAMAKLPESKKWTRL</sequence>
<accession>A0A538SPW5</accession>
<dbReference type="EMBL" id="VBOU01000086">
    <property type="protein sequence ID" value="TMQ53397.1"/>
    <property type="molecule type" value="Genomic_DNA"/>
</dbReference>
<protein>
    <submittedName>
        <fullName evidence="1">Uncharacterized protein</fullName>
    </submittedName>
</protein>
<evidence type="ECO:0000313" key="1">
    <source>
        <dbReference type="EMBL" id="TMQ53397.1"/>
    </source>
</evidence>
<reference evidence="1 2" key="1">
    <citation type="journal article" date="2019" name="Nat. Microbiol.">
        <title>Mediterranean grassland soil C-N compound turnover is dependent on rainfall and depth, and is mediated by genomically divergent microorganisms.</title>
        <authorList>
            <person name="Diamond S."/>
            <person name="Andeer P.F."/>
            <person name="Li Z."/>
            <person name="Crits-Christoph A."/>
            <person name="Burstein D."/>
            <person name="Anantharaman K."/>
            <person name="Lane K.R."/>
            <person name="Thomas B.C."/>
            <person name="Pan C."/>
            <person name="Northen T.R."/>
            <person name="Banfield J.F."/>
        </authorList>
    </citation>
    <scope>NUCLEOTIDE SEQUENCE [LARGE SCALE GENOMIC DNA]</scope>
    <source>
        <strain evidence="1">WS_4</strain>
    </source>
</reference>
<dbReference type="AlphaFoldDB" id="A0A538SPW5"/>
<proteinExistence type="predicted"/>
<name>A0A538SPW5_UNCEI</name>
<comment type="caution">
    <text evidence="1">The sequence shown here is derived from an EMBL/GenBank/DDBJ whole genome shotgun (WGS) entry which is preliminary data.</text>
</comment>
<evidence type="ECO:0000313" key="2">
    <source>
        <dbReference type="Proteomes" id="UP000319829"/>
    </source>
</evidence>
<organism evidence="1 2">
    <name type="scientific">Eiseniibacteriota bacterium</name>
    <dbReference type="NCBI Taxonomy" id="2212470"/>
    <lineage>
        <taxon>Bacteria</taxon>
        <taxon>Candidatus Eiseniibacteriota</taxon>
    </lineage>
</organism>